<evidence type="ECO:0000313" key="3">
    <source>
        <dbReference type="Proteomes" id="UP000019150"/>
    </source>
</evidence>
<evidence type="ECO:0000313" key="2">
    <source>
        <dbReference type="EMBL" id="AHH19526.1"/>
    </source>
</evidence>
<dbReference type="Proteomes" id="UP000019150">
    <property type="component" value="Chromosome"/>
</dbReference>
<gene>
    <name evidence="2" type="ORF">NONO_c47420</name>
</gene>
<dbReference type="Gene3D" id="3.40.630.30">
    <property type="match status" value="1"/>
</dbReference>
<dbReference type="PROSITE" id="PS51186">
    <property type="entry name" value="GNAT"/>
    <property type="match status" value="1"/>
</dbReference>
<reference evidence="2 3" key="1">
    <citation type="journal article" date="2014" name="Appl. Environ. Microbiol.">
        <title>Insights into the Microbial Degradation of Rubber and Gutta-Percha by Analysis of the Complete Genome of Nocardia nova SH22a.</title>
        <authorList>
            <person name="Luo Q."/>
            <person name="Hiessl S."/>
            <person name="Poehlein A."/>
            <person name="Daniel R."/>
            <person name="Steinbuchel A."/>
        </authorList>
    </citation>
    <scope>NUCLEOTIDE SEQUENCE [LARGE SCALE GENOMIC DNA]</scope>
    <source>
        <strain evidence="2">SH22a</strain>
    </source>
</reference>
<dbReference type="eggNOG" id="COG0456">
    <property type="taxonomic scope" value="Bacteria"/>
</dbReference>
<dbReference type="STRING" id="1415166.NONO_c47420"/>
<feature type="domain" description="N-acetyltransferase" evidence="1">
    <location>
        <begin position="19"/>
        <end position="191"/>
    </location>
</feature>
<dbReference type="RefSeq" id="WP_025350925.1">
    <property type="nucleotide sequence ID" value="NZ_CP006850.1"/>
</dbReference>
<dbReference type="KEGG" id="nno:NONO_c47420"/>
<protein>
    <submittedName>
        <fullName evidence="2">Acetyltransferase (GNAT) family protein</fullName>
    </submittedName>
</protein>
<dbReference type="GO" id="GO:0016747">
    <property type="term" value="F:acyltransferase activity, transferring groups other than amino-acyl groups"/>
    <property type="evidence" value="ECO:0007669"/>
    <property type="project" value="InterPro"/>
</dbReference>
<dbReference type="Pfam" id="PF00583">
    <property type="entry name" value="Acetyltransf_1"/>
    <property type="match status" value="1"/>
</dbReference>
<evidence type="ECO:0000259" key="1">
    <source>
        <dbReference type="PROSITE" id="PS51186"/>
    </source>
</evidence>
<accession>W5TQK8</accession>
<sequence length="203" mass="23156">MTNLPDDLQFEHLDAARARELRDVVEDIYRRAYIDTIASGELFDTPEEFMTRFDAYTDPTRSGGFELVIARVRGEPVGQAWGWPLAPDTAWWGGLHLDSGGIDEFSAETGTRTFALSEIMVCRQHTGHGLARALHDELLRHRPEERATLLVEPENTRAYNAYRKWGWHRVGHLRPNWPDAPLFDVLIKEIATRPGQFGTMSEP</sequence>
<dbReference type="EMBL" id="CP006850">
    <property type="protein sequence ID" value="AHH19526.1"/>
    <property type="molecule type" value="Genomic_DNA"/>
</dbReference>
<proteinExistence type="predicted"/>
<dbReference type="InterPro" id="IPR016181">
    <property type="entry name" value="Acyl_CoA_acyltransferase"/>
</dbReference>
<dbReference type="SUPFAM" id="SSF55729">
    <property type="entry name" value="Acyl-CoA N-acyltransferases (Nat)"/>
    <property type="match status" value="1"/>
</dbReference>
<name>W5TQK8_9NOCA</name>
<dbReference type="AlphaFoldDB" id="W5TQK8"/>
<dbReference type="PATRIC" id="fig|1415166.3.peg.4881"/>
<dbReference type="HOGENOM" id="CLU_099459_1_0_11"/>
<keyword evidence="2" id="KW-0808">Transferase</keyword>
<dbReference type="OrthoDB" id="4536199at2"/>
<organism evidence="2 3">
    <name type="scientific">Nocardia nova SH22a</name>
    <dbReference type="NCBI Taxonomy" id="1415166"/>
    <lineage>
        <taxon>Bacteria</taxon>
        <taxon>Bacillati</taxon>
        <taxon>Actinomycetota</taxon>
        <taxon>Actinomycetes</taxon>
        <taxon>Mycobacteriales</taxon>
        <taxon>Nocardiaceae</taxon>
        <taxon>Nocardia</taxon>
    </lineage>
</organism>
<dbReference type="InterPro" id="IPR000182">
    <property type="entry name" value="GNAT_dom"/>
</dbReference>
<keyword evidence="3" id="KW-1185">Reference proteome</keyword>